<feature type="region of interest" description="Disordered" evidence="2">
    <location>
        <begin position="94"/>
        <end position="114"/>
    </location>
</feature>
<feature type="coiled-coil region" evidence="1">
    <location>
        <begin position="31"/>
        <end position="58"/>
    </location>
</feature>
<reference evidence="4" key="1">
    <citation type="journal article" date="2018" name="Genome Biol.">
        <title>SKESA: strategic k-mer extension for scrupulous assemblies.</title>
        <authorList>
            <person name="Souvorov A."/>
            <person name="Agarwala R."/>
            <person name="Lipman D.J."/>
        </authorList>
    </citation>
    <scope>NUCLEOTIDE SEQUENCE</scope>
    <source>
        <strain evidence="4">12-0437</strain>
    </source>
</reference>
<comment type="caution">
    <text evidence="4">The sequence shown here is derived from an EMBL/GenBank/DDBJ whole genome shotgun (WGS) entry which is preliminary data.</text>
</comment>
<organism evidence="4">
    <name type="scientific">Salmonella typhi</name>
    <dbReference type="NCBI Taxonomy" id="90370"/>
    <lineage>
        <taxon>Bacteria</taxon>
        <taxon>Pseudomonadati</taxon>
        <taxon>Pseudomonadota</taxon>
        <taxon>Gammaproteobacteria</taxon>
        <taxon>Enterobacterales</taxon>
        <taxon>Enterobacteriaceae</taxon>
        <taxon>Salmonella</taxon>
    </lineage>
</organism>
<accession>A0A3U8KX75</accession>
<evidence type="ECO:0008006" key="5">
    <source>
        <dbReference type="Google" id="ProtNLM"/>
    </source>
</evidence>
<dbReference type="RefSeq" id="WP_050190568.1">
    <property type="nucleotide sequence ID" value="NZ_CP151480.1"/>
</dbReference>
<keyword evidence="1" id="KW-0175">Coiled coil</keyword>
<keyword evidence="3" id="KW-0732">Signal</keyword>
<feature type="compositionally biased region" description="Polar residues" evidence="2">
    <location>
        <begin position="95"/>
        <end position="106"/>
    </location>
</feature>
<protein>
    <recommendedName>
        <fullName evidence="5">Integrative conjugative element protein, RAQPRD family</fullName>
    </recommendedName>
</protein>
<evidence type="ECO:0000313" key="4">
    <source>
        <dbReference type="EMBL" id="HAF7361980.1"/>
    </source>
</evidence>
<gene>
    <name evidence="4" type="ORF">G9X37_002589</name>
</gene>
<dbReference type="EMBL" id="DAAWCE010000053">
    <property type="protein sequence ID" value="HAF7361980.1"/>
    <property type="molecule type" value="Genomic_DNA"/>
</dbReference>
<evidence type="ECO:0000256" key="3">
    <source>
        <dbReference type="SAM" id="SignalP"/>
    </source>
</evidence>
<sequence length="114" mass="12649">MRSFPASACRAGRLAGAAGMLFLFTLAIPVQAAEQDELATAMRQLDQVQAALERARVAAVQSGSSEPSRYFFDYSRARADLETIRNGIDRYLTPSRAQPRTTTTVNGHYRRERP</sequence>
<dbReference type="Pfam" id="PF09686">
    <property type="entry name" value="Plasmid_RAQPRD"/>
    <property type="match status" value="1"/>
</dbReference>
<name>A0A3U8KX75_SALTI</name>
<evidence type="ECO:0000256" key="2">
    <source>
        <dbReference type="SAM" id="MobiDB-lite"/>
    </source>
</evidence>
<evidence type="ECO:0000256" key="1">
    <source>
        <dbReference type="SAM" id="Coils"/>
    </source>
</evidence>
<dbReference type="NCBIfam" id="TIGR01690">
    <property type="entry name" value="ICE_RAQPRD"/>
    <property type="match status" value="1"/>
</dbReference>
<feature type="chain" id="PRO_5030085442" description="Integrative conjugative element protein, RAQPRD family" evidence="3">
    <location>
        <begin position="33"/>
        <end position="114"/>
    </location>
</feature>
<feature type="signal peptide" evidence="3">
    <location>
        <begin position="1"/>
        <end position="32"/>
    </location>
</feature>
<proteinExistence type="predicted"/>
<dbReference type="AlphaFoldDB" id="A0A3U8KX75"/>
<dbReference type="InterPro" id="IPR019110">
    <property type="entry name" value="Uncharacterised_RAQPRD"/>
</dbReference>
<reference evidence="4" key="2">
    <citation type="submission" date="2018-07" db="EMBL/GenBank/DDBJ databases">
        <authorList>
            <consortium name="NCBI Pathogen Detection Project"/>
        </authorList>
    </citation>
    <scope>NUCLEOTIDE SEQUENCE</scope>
    <source>
        <strain evidence="4">12-0437</strain>
    </source>
</reference>